<reference evidence="4" key="3">
    <citation type="submission" date="2020-10" db="EMBL/GenBank/DDBJ databases">
        <authorList>
            <person name="Sedaghatjoo S."/>
        </authorList>
    </citation>
    <scope>NUCLEOTIDE SEQUENCE</scope>
    <source>
        <strain evidence="4">AZH3</strain>
    </source>
</reference>
<reference evidence="5" key="1">
    <citation type="submission" date="2016-04" db="EMBL/GenBank/DDBJ databases">
        <authorList>
            <person name="Nguyen H.D."/>
            <person name="Kesanakurti P."/>
            <person name="Cullis J."/>
            <person name="Levesque C.A."/>
            <person name="Hambleton S."/>
        </authorList>
    </citation>
    <scope>NUCLEOTIDE SEQUENCE</scope>
    <source>
        <strain evidence="5">DAOMC 238032</strain>
    </source>
</reference>
<protein>
    <submittedName>
        <fullName evidence="5">Uncharacterized protein</fullName>
    </submittedName>
</protein>
<organism evidence="5 6">
    <name type="scientific">Tilletia caries</name>
    <name type="common">wheat bunt fungus</name>
    <dbReference type="NCBI Taxonomy" id="13290"/>
    <lineage>
        <taxon>Eukaryota</taxon>
        <taxon>Fungi</taxon>
        <taxon>Dikarya</taxon>
        <taxon>Basidiomycota</taxon>
        <taxon>Ustilaginomycotina</taxon>
        <taxon>Exobasidiomycetes</taxon>
        <taxon>Tilletiales</taxon>
        <taxon>Tilletiaceae</taxon>
        <taxon>Tilletia</taxon>
    </lineage>
</organism>
<name>A0A177UAL5_9BASI</name>
<dbReference type="InterPro" id="IPR029058">
    <property type="entry name" value="AB_hydrolase_fold"/>
</dbReference>
<reference evidence="5" key="2">
    <citation type="journal article" date="2019" name="IMA Fungus">
        <title>Genome sequencing and comparison of five Tilletia species to identify candidate genes for the detection of regulated species infecting wheat.</title>
        <authorList>
            <person name="Nguyen H.D.T."/>
            <person name="Sultana T."/>
            <person name="Kesanakurti P."/>
            <person name="Hambleton S."/>
        </authorList>
    </citation>
    <scope>NUCLEOTIDE SEQUENCE</scope>
    <source>
        <strain evidence="5">DAOMC 238032</strain>
    </source>
</reference>
<keyword evidence="2" id="KW-0472">Membrane</keyword>
<dbReference type="SUPFAM" id="SSF53474">
    <property type="entry name" value="alpha/beta-Hydrolases"/>
    <property type="match status" value="1"/>
</dbReference>
<feature type="compositionally biased region" description="Low complexity" evidence="1">
    <location>
        <begin position="39"/>
        <end position="62"/>
    </location>
</feature>
<evidence type="ECO:0000313" key="6">
    <source>
        <dbReference type="Proteomes" id="UP000077671"/>
    </source>
</evidence>
<comment type="caution">
    <text evidence="5">The sequence shown here is derived from an EMBL/GenBank/DDBJ whole genome shotgun (WGS) entry which is preliminary data.</text>
</comment>
<sequence length="579" mass="64258">MRFTRSLLALGATASLASTSQASVPVQQVQQDALIHHASPSLSSPFSGSHHNNNRHAALARAQEQPAFQRRTATNVDSHAPERRQKQDFSADNTPAVPDFPTEADQYTWVELAYTDPIAASKAVLMNNAMVLNSTLTANQYAINNDETQQRPPWTNLTFIPIGNAAQDAVGGWMGLPQQLGFELVNWTIVENAVMPYYITSGYNPETVKRAVITWPGKPRDCWKYGAYTMSGLYAAGQNATNENVPAENIPSNDSVIIISPAFLNEDDLNAGAVESNWLAFHGSRWQSGYQAVHPQPMNGTITSYDILDNFTDWLFDKQNFPNLKSVSIIGHSMGAQATQRYALLKKAKPYDDNIRYWIGNPGSWAWLSPDRPVNNNATCDPTYDQWGYGLAGNLTKMTRYGRKQVEASKEAVVNRFFSRRVHIALGLLDNGFGDTHCEAQRQGATHLGRGSQFIQEIADVTNGVWPEKFTLSYMANTSHSDFNMFTANQSLWHIFQEDFDVRYPDLTNLSNPGDVAKKPPGTKSFATPKHKLMAIALLGGSVGFILLAFALLPCLFPANSRNWEGTEWETETKKMKPI</sequence>
<dbReference type="EMBL" id="LWDD02000892">
    <property type="protein sequence ID" value="KAE8255750.1"/>
    <property type="molecule type" value="Genomic_DNA"/>
</dbReference>
<dbReference type="Proteomes" id="UP000836402">
    <property type="component" value="Unassembled WGS sequence"/>
</dbReference>
<keyword evidence="3" id="KW-0732">Signal</keyword>
<accession>A0A177UAL5</accession>
<dbReference type="AlphaFoldDB" id="A0A177UAL5"/>
<evidence type="ECO:0000313" key="7">
    <source>
        <dbReference type="Proteomes" id="UP000836402"/>
    </source>
</evidence>
<feature type="chain" id="PRO_5043994198" evidence="3">
    <location>
        <begin position="23"/>
        <end position="579"/>
    </location>
</feature>
<evidence type="ECO:0000256" key="1">
    <source>
        <dbReference type="SAM" id="MobiDB-lite"/>
    </source>
</evidence>
<gene>
    <name evidence="5" type="ORF">A4X03_0g5516</name>
    <name evidence="4" type="ORF">JKIAZH3_G7175</name>
</gene>
<proteinExistence type="predicted"/>
<evidence type="ECO:0000256" key="2">
    <source>
        <dbReference type="SAM" id="Phobius"/>
    </source>
</evidence>
<feature type="compositionally biased region" description="Basic and acidic residues" evidence="1">
    <location>
        <begin position="79"/>
        <end position="89"/>
    </location>
</feature>
<feature type="transmembrane region" description="Helical" evidence="2">
    <location>
        <begin position="533"/>
        <end position="557"/>
    </location>
</feature>
<evidence type="ECO:0000313" key="4">
    <source>
        <dbReference type="EMBL" id="CAD6904614.1"/>
    </source>
</evidence>
<dbReference type="PANTHER" id="PTHR35560:SF3">
    <property type="entry name" value="PEPTIDASE S9 PROLYL OLIGOPEPTIDASE CATALYTIC DOMAIN-CONTAINING PROTEIN"/>
    <property type="match status" value="1"/>
</dbReference>
<keyword evidence="2" id="KW-1133">Transmembrane helix</keyword>
<keyword evidence="7" id="KW-1185">Reference proteome</keyword>
<dbReference type="EMBL" id="CAJHJG010000646">
    <property type="protein sequence ID" value="CAD6904614.1"/>
    <property type="molecule type" value="Genomic_DNA"/>
</dbReference>
<feature type="signal peptide" evidence="3">
    <location>
        <begin position="1"/>
        <end position="22"/>
    </location>
</feature>
<dbReference type="Gene3D" id="3.40.50.1820">
    <property type="entry name" value="alpha/beta hydrolase"/>
    <property type="match status" value="1"/>
</dbReference>
<keyword evidence="2" id="KW-0812">Transmembrane</keyword>
<dbReference type="PANTHER" id="PTHR35560">
    <property type="entry name" value="BLL0132 PROTEIN"/>
    <property type="match status" value="1"/>
</dbReference>
<feature type="region of interest" description="Disordered" evidence="1">
    <location>
        <begin position="39"/>
        <end position="100"/>
    </location>
</feature>
<evidence type="ECO:0000313" key="5">
    <source>
        <dbReference type="EMBL" id="KAE8255750.1"/>
    </source>
</evidence>
<dbReference type="Proteomes" id="UP000077671">
    <property type="component" value="Unassembled WGS sequence"/>
</dbReference>
<evidence type="ECO:0000256" key="3">
    <source>
        <dbReference type="SAM" id="SignalP"/>
    </source>
</evidence>